<feature type="region of interest" description="Disordered" evidence="1">
    <location>
        <begin position="63"/>
        <end position="97"/>
    </location>
</feature>
<evidence type="ECO:0000256" key="1">
    <source>
        <dbReference type="SAM" id="MobiDB-lite"/>
    </source>
</evidence>
<comment type="caution">
    <text evidence="2">The sequence shown here is derived from an EMBL/GenBank/DDBJ whole genome shotgun (WGS) entry which is preliminary data.</text>
</comment>
<dbReference type="Proteomes" id="UP001175211">
    <property type="component" value="Unassembled WGS sequence"/>
</dbReference>
<dbReference type="RefSeq" id="XP_060322370.1">
    <property type="nucleotide sequence ID" value="XM_060478643.1"/>
</dbReference>
<reference evidence="2" key="1">
    <citation type="submission" date="2023-06" db="EMBL/GenBank/DDBJ databases">
        <authorList>
            <consortium name="Lawrence Berkeley National Laboratory"/>
            <person name="Ahrendt S."/>
            <person name="Sahu N."/>
            <person name="Indic B."/>
            <person name="Wong-Bajracharya J."/>
            <person name="Merenyi Z."/>
            <person name="Ke H.-M."/>
            <person name="Monk M."/>
            <person name="Kocsube S."/>
            <person name="Drula E."/>
            <person name="Lipzen A."/>
            <person name="Balint B."/>
            <person name="Henrissat B."/>
            <person name="Andreopoulos B."/>
            <person name="Martin F.M."/>
            <person name="Harder C.B."/>
            <person name="Rigling D."/>
            <person name="Ford K.L."/>
            <person name="Foster G.D."/>
            <person name="Pangilinan J."/>
            <person name="Papanicolaou A."/>
            <person name="Barry K."/>
            <person name="LaButti K."/>
            <person name="Viragh M."/>
            <person name="Koriabine M."/>
            <person name="Yan M."/>
            <person name="Riley R."/>
            <person name="Champramary S."/>
            <person name="Plett K.L."/>
            <person name="Tsai I.J."/>
            <person name="Slot J."/>
            <person name="Sipos G."/>
            <person name="Plett J."/>
            <person name="Nagy L.G."/>
            <person name="Grigoriev I.V."/>
        </authorList>
    </citation>
    <scope>NUCLEOTIDE SEQUENCE</scope>
    <source>
        <strain evidence="2">CCBAS 213</strain>
    </source>
</reference>
<accession>A0AA39J619</accession>
<gene>
    <name evidence="2" type="ORF">EV420DRAFT_1652411</name>
</gene>
<feature type="compositionally biased region" description="Polar residues" evidence="1">
    <location>
        <begin position="70"/>
        <end position="91"/>
    </location>
</feature>
<protein>
    <submittedName>
        <fullName evidence="2">Uncharacterized protein</fullName>
    </submittedName>
</protein>
<evidence type="ECO:0000313" key="2">
    <source>
        <dbReference type="EMBL" id="KAK0436810.1"/>
    </source>
</evidence>
<sequence>MERGITLQGMSSSGALVLGLLRPQELEHWMDENGSDLSRHTYAYDHSSSRRILTSIHEVDLTMSHKADDQNISATESDTDSKASGSESTASGIVRVRNDLEARRAENLVHAEAKLKKQEDEACQVAVELWVENMCRLRRNKVSP</sequence>
<name>A0AA39J619_ARMTA</name>
<dbReference type="EMBL" id="JAUEPS010000122">
    <property type="protein sequence ID" value="KAK0436810.1"/>
    <property type="molecule type" value="Genomic_DNA"/>
</dbReference>
<dbReference type="GeneID" id="85362191"/>
<proteinExistence type="predicted"/>
<evidence type="ECO:0000313" key="3">
    <source>
        <dbReference type="Proteomes" id="UP001175211"/>
    </source>
</evidence>
<keyword evidence="3" id="KW-1185">Reference proteome</keyword>
<dbReference type="AlphaFoldDB" id="A0AA39J619"/>
<organism evidence="2 3">
    <name type="scientific">Armillaria tabescens</name>
    <name type="common">Ringless honey mushroom</name>
    <name type="synonym">Agaricus tabescens</name>
    <dbReference type="NCBI Taxonomy" id="1929756"/>
    <lineage>
        <taxon>Eukaryota</taxon>
        <taxon>Fungi</taxon>
        <taxon>Dikarya</taxon>
        <taxon>Basidiomycota</taxon>
        <taxon>Agaricomycotina</taxon>
        <taxon>Agaricomycetes</taxon>
        <taxon>Agaricomycetidae</taxon>
        <taxon>Agaricales</taxon>
        <taxon>Marasmiineae</taxon>
        <taxon>Physalacriaceae</taxon>
        <taxon>Desarmillaria</taxon>
    </lineage>
</organism>